<dbReference type="EMBL" id="MGKJ01000019">
    <property type="protein sequence ID" value="OGN23445.1"/>
    <property type="molecule type" value="Genomic_DNA"/>
</dbReference>
<dbReference type="InterPro" id="IPR023803">
    <property type="entry name" value="Ribosomal_bS16_dom_sf"/>
</dbReference>
<dbReference type="GO" id="GO:0015935">
    <property type="term" value="C:small ribosomal subunit"/>
    <property type="evidence" value="ECO:0007669"/>
    <property type="project" value="TreeGrafter"/>
</dbReference>
<feature type="transmembrane region" description="Helical" evidence="5">
    <location>
        <begin position="6"/>
        <end position="25"/>
    </location>
</feature>
<proteinExistence type="inferred from homology"/>
<evidence type="ECO:0000256" key="5">
    <source>
        <dbReference type="SAM" id="Phobius"/>
    </source>
</evidence>
<sequence>MLNLFGGDPVVLFFNLFLVQYYSMLKVRLQRTGKRGQAYFRVVVVEHTKKPKGKFLELLGNYDPHKKEFKVNMERVNYWISKGTQVSPTVNNLLVNYKYWDKPKMLSWKPKKKQATSDQQQTTKKETSSETTVEQKLTEETKEEAKQEEVKQEESPIEPAPEV</sequence>
<dbReference type="InterPro" id="IPR000307">
    <property type="entry name" value="Ribosomal_bS16"/>
</dbReference>
<feature type="compositionally biased region" description="Basic and acidic residues" evidence="4">
    <location>
        <begin position="136"/>
        <end position="154"/>
    </location>
</feature>
<dbReference type="STRING" id="1802695.A3A13_03470"/>
<dbReference type="PANTHER" id="PTHR12919:SF20">
    <property type="entry name" value="SMALL RIBOSOMAL SUBUNIT PROTEIN BS16M"/>
    <property type="match status" value="1"/>
</dbReference>
<evidence type="ECO:0000313" key="7">
    <source>
        <dbReference type="Proteomes" id="UP000178911"/>
    </source>
</evidence>
<reference evidence="6 7" key="1">
    <citation type="journal article" date="2016" name="Nat. Commun.">
        <title>Thousands of microbial genomes shed light on interconnected biogeochemical processes in an aquifer system.</title>
        <authorList>
            <person name="Anantharaman K."/>
            <person name="Brown C.T."/>
            <person name="Hug L.A."/>
            <person name="Sharon I."/>
            <person name="Castelle C.J."/>
            <person name="Probst A.J."/>
            <person name="Thomas B.C."/>
            <person name="Singh A."/>
            <person name="Wilkins M.J."/>
            <person name="Karaoz U."/>
            <person name="Brodie E.L."/>
            <person name="Williams K.H."/>
            <person name="Hubbard S.S."/>
            <person name="Banfield J.F."/>
        </authorList>
    </citation>
    <scope>NUCLEOTIDE SEQUENCE [LARGE SCALE GENOMIC DNA]</scope>
</reference>
<dbReference type="GO" id="GO:0003735">
    <property type="term" value="F:structural constituent of ribosome"/>
    <property type="evidence" value="ECO:0007669"/>
    <property type="project" value="InterPro"/>
</dbReference>
<comment type="similarity">
    <text evidence="3">Belongs to the bacterial ribosomal protein bS16 family.</text>
</comment>
<evidence type="ECO:0000313" key="6">
    <source>
        <dbReference type="EMBL" id="OGN23445.1"/>
    </source>
</evidence>
<keyword evidence="1 3" id="KW-0689">Ribosomal protein</keyword>
<evidence type="ECO:0000256" key="1">
    <source>
        <dbReference type="ARBA" id="ARBA00022980"/>
    </source>
</evidence>
<dbReference type="Proteomes" id="UP000178911">
    <property type="component" value="Unassembled WGS sequence"/>
</dbReference>
<dbReference type="HAMAP" id="MF_00385">
    <property type="entry name" value="Ribosomal_bS16"/>
    <property type="match status" value="1"/>
</dbReference>
<name>A0A1F8GDI7_9BACT</name>
<keyword evidence="2 3" id="KW-0687">Ribonucleoprotein</keyword>
<dbReference type="Pfam" id="PF00886">
    <property type="entry name" value="Ribosomal_S16"/>
    <property type="match status" value="1"/>
</dbReference>
<evidence type="ECO:0000256" key="4">
    <source>
        <dbReference type="SAM" id="MobiDB-lite"/>
    </source>
</evidence>
<dbReference type="GO" id="GO:0005737">
    <property type="term" value="C:cytoplasm"/>
    <property type="evidence" value="ECO:0007669"/>
    <property type="project" value="UniProtKB-ARBA"/>
</dbReference>
<accession>A0A1F8GDI7</accession>
<evidence type="ECO:0000256" key="2">
    <source>
        <dbReference type="ARBA" id="ARBA00023274"/>
    </source>
</evidence>
<keyword evidence="5" id="KW-1133">Transmembrane helix</keyword>
<organism evidence="6 7">
    <name type="scientific">Candidatus Yanofskybacteria bacterium RIFCSPLOWO2_01_FULL_43_22</name>
    <dbReference type="NCBI Taxonomy" id="1802695"/>
    <lineage>
        <taxon>Bacteria</taxon>
        <taxon>Candidatus Yanofskyibacteriota</taxon>
    </lineage>
</organism>
<dbReference type="NCBIfam" id="TIGR00002">
    <property type="entry name" value="S16"/>
    <property type="match status" value="1"/>
</dbReference>
<comment type="caution">
    <text evidence="6">The sequence shown here is derived from an EMBL/GenBank/DDBJ whole genome shotgun (WGS) entry which is preliminary data.</text>
</comment>
<dbReference type="PANTHER" id="PTHR12919">
    <property type="entry name" value="30S RIBOSOMAL PROTEIN S16"/>
    <property type="match status" value="1"/>
</dbReference>
<evidence type="ECO:0000256" key="3">
    <source>
        <dbReference type="HAMAP-Rule" id="MF_00385"/>
    </source>
</evidence>
<gene>
    <name evidence="3" type="primary">rpsP</name>
    <name evidence="6" type="ORF">A3A13_03470</name>
</gene>
<dbReference type="AlphaFoldDB" id="A0A1F8GDI7"/>
<keyword evidence="5" id="KW-0472">Membrane</keyword>
<dbReference type="SUPFAM" id="SSF54565">
    <property type="entry name" value="Ribosomal protein S16"/>
    <property type="match status" value="1"/>
</dbReference>
<dbReference type="GO" id="GO:0006412">
    <property type="term" value="P:translation"/>
    <property type="evidence" value="ECO:0007669"/>
    <property type="project" value="UniProtKB-UniRule"/>
</dbReference>
<keyword evidence="5" id="KW-0812">Transmembrane</keyword>
<dbReference type="Gene3D" id="3.30.1320.10">
    <property type="match status" value="1"/>
</dbReference>
<protein>
    <recommendedName>
        <fullName evidence="3">Small ribosomal subunit protein bS16</fullName>
    </recommendedName>
</protein>
<feature type="region of interest" description="Disordered" evidence="4">
    <location>
        <begin position="107"/>
        <end position="163"/>
    </location>
</feature>